<feature type="transmembrane region" description="Helical" evidence="2">
    <location>
        <begin position="129"/>
        <end position="145"/>
    </location>
</feature>
<keyword evidence="1" id="KW-0175">Coiled coil</keyword>
<dbReference type="AlphaFoldDB" id="A0A939HE86"/>
<feature type="coiled-coil region" evidence="1">
    <location>
        <begin position="48"/>
        <end position="75"/>
    </location>
</feature>
<comment type="caution">
    <text evidence="3">The sequence shown here is derived from an EMBL/GenBank/DDBJ whole genome shotgun (WGS) entry which is preliminary data.</text>
</comment>
<keyword evidence="2" id="KW-1133">Transmembrane helix</keyword>
<evidence type="ECO:0000256" key="2">
    <source>
        <dbReference type="SAM" id="Phobius"/>
    </source>
</evidence>
<evidence type="ECO:0000256" key="1">
    <source>
        <dbReference type="SAM" id="Coils"/>
    </source>
</evidence>
<keyword evidence="2" id="KW-0812">Transmembrane</keyword>
<reference evidence="3" key="1">
    <citation type="submission" date="2021-03" db="EMBL/GenBank/DDBJ databases">
        <title>A new species, PO-11, isolated from a karst cave deposit.</title>
        <authorList>
            <person name="Zhaoxiaoyong W."/>
        </authorList>
    </citation>
    <scope>NUCLEOTIDE SEQUENCE</scope>
    <source>
        <strain evidence="3">PO-11</strain>
    </source>
</reference>
<feature type="transmembrane region" description="Helical" evidence="2">
    <location>
        <begin position="7"/>
        <end position="30"/>
    </location>
</feature>
<dbReference type="EMBL" id="JAFNLL010000040">
    <property type="protein sequence ID" value="MBO1269259.1"/>
    <property type="molecule type" value="Genomic_DNA"/>
</dbReference>
<feature type="transmembrane region" description="Helical" evidence="2">
    <location>
        <begin position="100"/>
        <end position="117"/>
    </location>
</feature>
<protein>
    <submittedName>
        <fullName evidence="3">Uncharacterized protein</fullName>
    </submittedName>
</protein>
<organism evidence="3 4">
    <name type="scientific">Arthrobacter cavernae</name>
    <dbReference type="NCBI Taxonomy" id="2817681"/>
    <lineage>
        <taxon>Bacteria</taxon>
        <taxon>Bacillati</taxon>
        <taxon>Actinomycetota</taxon>
        <taxon>Actinomycetes</taxon>
        <taxon>Micrococcales</taxon>
        <taxon>Micrococcaceae</taxon>
        <taxon>Arthrobacter</taxon>
    </lineage>
</organism>
<accession>A0A939HE86</accession>
<feature type="transmembrane region" description="Helical" evidence="2">
    <location>
        <begin position="75"/>
        <end position="93"/>
    </location>
</feature>
<evidence type="ECO:0000313" key="4">
    <source>
        <dbReference type="Proteomes" id="UP000664164"/>
    </source>
</evidence>
<gene>
    <name evidence="3" type="ORF">J1902_15025</name>
</gene>
<keyword evidence="4" id="KW-1185">Reference proteome</keyword>
<dbReference type="Proteomes" id="UP000664164">
    <property type="component" value="Unassembled WGS sequence"/>
</dbReference>
<name>A0A939HE86_9MICC</name>
<evidence type="ECO:0000313" key="3">
    <source>
        <dbReference type="EMBL" id="MBO1269259.1"/>
    </source>
</evidence>
<proteinExistence type="predicted"/>
<sequence>MDNSVLKIVYTIFVGVLLALFVGLGIQTFYPPPKQPEYPIELNVKEPGDEARQAQADFEKQVRDYQDENDSYNRTVAIVATSAAALLLGLSLLLEKKGPVLANGIMLGGLFTLLYSVTRGLASRDTQTTFISVSIALVLVMFLGYRRFILHGNKDPGSGAPPVN</sequence>
<dbReference type="RefSeq" id="WP_207617118.1">
    <property type="nucleotide sequence ID" value="NZ_JAFNLL010000040.1"/>
</dbReference>
<keyword evidence="2" id="KW-0472">Membrane</keyword>